<reference evidence="5 6" key="1">
    <citation type="journal article" date="2016" name="BMC Genomics">
        <title>Comparative genomics reveals Cyclospora cayetanensis possesses coccidia-like metabolism and invasion components but unique surface antigens.</title>
        <authorList>
            <person name="Liu S."/>
            <person name="Wang L."/>
            <person name="Zheng H."/>
            <person name="Xu Z."/>
            <person name="Roellig D.M."/>
            <person name="Li N."/>
            <person name="Frace M.A."/>
            <person name="Tang K."/>
            <person name="Arrowood M.J."/>
            <person name="Moss D.M."/>
            <person name="Zhang L."/>
            <person name="Feng Y."/>
            <person name="Xiao L."/>
        </authorList>
    </citation>
    <scope>NUCLEOTIDE SEQUENCE [LARGE SCALE GENOMIC DNA]</scope>
    <source>
        <strain evidence="5 6">CHN_HEN01</strain>
    </source>
</reference>
<dbReference type="GO" id="GO:0000244">
    <property type="term" value="P:spliceosomal tri-snRNP complex assembly"/>
    <property type="evidence" value="ECO:0007669"/>
    <property type="project" value="TreeGrafter"/>
</dbReference>
<evidence type="ECO:0000313" key="6">
    <source>
        <dbReference type="Proteomes" id="UP000095192"/>
    </source>
</evidence>
<dbReference type="AlphaFoldDB" id="A0A1D3D3Z3"/>
<dbReference type="CDD" id="cd13777">
    <property type="entry name" value="Aar2_N"/>
    <property type="match status" value="1"/>
</dbReference>
<feature type="region of interest" description="Disordered" evidence="2">
    <location>
        <begin position="203"/>
        <end position="259"/>
    </location>
</feature>
<dbReference type="EMBL" id="JROU02000840">
    <property type="protein sequence ID" value="OEH78170.1"/>
    <property type="molecule type" value="Genomic_DNA"/>
</dbReference>
<evidence type="ECO:0000259" key="4">
    <source>
        <dbReference type="Pfam" id="PF20981"/>
    </source>
</evidence>
<feature type="domain" description="AAR2 C-terminal" evidence="3">
    <location>
        <begin position="283"/>
        <end position="385"/>
    </location>
</feature>
<dbReference type="InterPro" id="IPR038516">
    <property type="entry name" value="AAR2_N_sf"/>
</dbReference>
<dbReference type="Pfam" id="PF05282">
    <property type="entry name" value="AAR2"/>
    <property type="match status" value="1"/>
</dbReference>
<dbReference type="InterPro" id="IPR033648">
    <property type="entry name" value="AAR2_C"/>
</dbReference>
<dbReference type="VEuPathDB" id="ToxoDB:LOC34619331"/>
<dbReference type="InterPro" id="IPR038514">
    <property type="entry name" value="AAR2_C_sf"/>
</dbReference>
<evidence type="ECO:0000313" key="5">
    <source>
        <dbReference type="EMBL" id="OEH78170.1"/>
    </source>
</evidence>
<gene>
    <name evidence="5" type="ORF">cyc_02487</name>
</gene>
<name>A0A1D3D3Z3_9EIME</name>
<keyword evidence="6" id="KW-1185">Reference proteome</keyword>
<evidence type="ECO:0008006" key="7">
    <source>
        <dbReference type="Google" id="ProtNLM"/>
    </source>
</evidence>
<proteinExistence type="inferred from homology"/>
<comment type="similarity">
    <text evidence="1">Belongs to the AAR2 family.</text>
</comment>
<dbReference type="VEuPathDB" id="ToxoDB:cyc_02487"/>
<dbReference type="CDD" id="cd13778">
    <property type="entry name" value="Aar2_C"/>
    <property type="match status" value="1"/>
</dbReference>
<organism evidence="5 6">
    <name type="scientific">Cyclospora cayetanensis</name>
    <dbReference type="NCBI Taxonomy" id="88456"/>
    <lineage>
        <taxon>Eukaryota</taxon>
        <taxon>Sar</taxon>
        <taxon>Alveolata</taxon>
        <taxon>Apicomplexa</taxon>
        <taxon>Conoidasida</taxon>
        <taxon>Coccidia</taxon>
        <taxon>Eucoccidiorida</taxon>
        <taxon>Eimeriorina</taxon>
        <taxon>Eimeriidae</taxon>
        <taxon>Cyclospora</taxon>
    </lineage>
</organism>
<dbReference type="PANTHER" id="PTHR12689">
    <property type="entry name" value="A1 CISTRON SPLICING FACTOR AAR2-RELATED"/>
    <property type="match status" value="1"/>
</dbReference>
<protein>
    <recommendedName>
        <fullName evidence="7">AAR2 protein</fullName>
    </recommendedName>
</protein>
<dbReference type="InterPro" id="IPR007946">
    <property type="entry name" value="AAR2"/>
</dbReference>
<dbReference type="Pfam" id="PF20981">
    <property type="entry name" value="AAR2_1st"/>
    <property type="match status" value="1"/>
</dbReference>
<sequence length="529" mass="57080">MAARALPLTSASTEGTGSAAAGSCCLLLLKTPANLLVGFDIAQWRVGEKFRGIRGIDPGCHFLHWTESDSSGAPNRVHAETRESECPYTRMRVDEAIGSTGQRGEFLYFDGRENKIIIRQWDTLLSRYLPLSEEETLRYVAGVEHQDFIDGLGVYPQHMRAQWRSLTQHISAACVHRVEPIGRCLEAEGMPLTKGEEAFIQKHAEERKSRASKKSAAPSAGAREADEEGPLDTPTPSLKREDAAAAEEANDAEKQESKDAVEAASCKMFYMDIRPPRSSAEEGAKAILGELQMAFIALVLGHHYPSLLHWRALVELLSSSERAMYIQPDLFASFLNAFYSQLEQAPDEVTEGPLQEGSFLSSACAALLEICYSVDRSAAIQTLKSAAVAENAAKALHPDDGTGSMSGEVLVRRKEGEQGSAAHAGDASNAVYLAAAAAENELNASADAQVRALEPLYEEVEKAASRLCELARVLFKVTSGGGDWGEISTLDEVLLALQGPDAPVIVSVEEATVRPCSTASQGEEAIQTD</sequence>
<evidence type="ECO:0000256" key="1">
    <source>
        <dbReference type="ARBA" id="ARBA00006281"/>
    </source>
</evidence>
<evidence type="ECO:0000256" key="2">
    <source>
        <dbReference type="SAM" id="MobiDB-lite"/>
    </source>
</evidence>
<accession>A0A1D3D3Z3</accession>
<dbReference type="Gene3D" id="1.25.40.550">
    <property type="entry name" value="Aar2, C-terminal domain-like"/>
    <property type="match status" value="1"/>
</dbReference>
<dbReference type="Proteomes" id="UP000095192">
    <property type="component" value="Unassembled WGS sequence"/>
</dbReference>
<dbReference type="PANTHER" id="PTHR12689:SF4">
    <property type="entry name" value="PROTEIN AAR2 HOMOLOG"/>
    <property type="match status" value="1"/>
</dbReference>
<dbReference type="InParanoid" id="A0A1D3D3Z3"/>
<evidence type="ECO:0000259" key="3">
    <source>
        <dbReference type="Pfam" id="PF05282"/>
    </source>
</evidence>
<feature type="domain" description="AAR2 N-terminal" evidence="4">
    <location>
        <begin position="24"/>
        <end position="180"/>
    </location>
</feature>
<dbReference type="Gene3D" id="2.60.34.20">
    <property type="match status" value="1"/>
</dbReference>
<comment type="caution">
    <text evidence="5">The sequence shown here is derived from an EMBL/GenBank/DDBJ whole genome shotgun (WGS) entry which is preliminary data.</text>
</comment>
<dbReference type="InterPro" id="IPR033647">
    <property type="entry name" value="Aar2_N"/>
</dbReference>